<evidence type="ECO:0000313" key="2">
    <source>
        <dbReference type="EMBL" id="PXW90290.1"/>
    </source>
</evidence>
<name>A0A2V3W8D5_9BACI</name>
<feature type="transmembrane region" description="Helical" evidence="1">
    <location>
        <begin position="6"/>
        <end position="36"/>
    </location>
</feature>
<organism evidence="2 3">
    <name type="scientific">Pseudogracilibacillus auburnensis</name>
    <dbReference type="NCBI Taxonomy" id="1494959"/>
    <lineage>
        <taxon>Bacteria</taxon>
        <taxon>Bacillati</taxon>
        <taxon>Bacillota</taxon>
        <taxon>Bacilli</taxon>
        <taxon>Bacillales</taxon>
        <taxon>Bacillaceae</taxon>
        <taxon>Pseudogracilibacillus</taxon>
    </lineage>
</organism>
<dbReference type="Proteomes" id="UP000247978">
    <property type="component" value="Unassembled WGS sequence"/>
</dbReference>
<proteinExistence type="predicted"/>
<keyword evidence="1" id="KW-1133">Transmembrane helix</keyword>
<keyword evidence="1" id="KW-0472">Membrane</keyword>
<feature type="transmembrane region" description="Helical" evidence="1">
    <location>
        <begin position="78"/>
        <end position="111"/>
    </location>
</feature>
<protein>
    <submittedName>
        <fullName evidence="2">Uncharacterized protein</fullName>
    </submittedName>
</protein>
<evidence type="ECO:0000313" key="3">
    <source>
        <dbReference type="Proteomes" id="UP000247978"/>
    </source>
</evidence>
<keyword evidence="1" id="KW-0812">Transmembrane</keyword>
<feature type="transmembrane region" description="Helical" evidence="1">
    <location>
        <begin position="123"/>
        <end position="144"/>
    </location>
</feature>
<sequence length="162" mass="18549">MMEDDFLLGLIFAFLAFFVVLLFVGLILFIFQAIGLFKMAKREGKGDIAWLAWIPIVSQFLVTLLVERNVHPGLRGKFTLLYGIAVVLSFILGYFIAFISLIPFAMYLYAFYFIAKKYSDNPTLHIVIAIITIGFSTPIQIFIFRNREVIDTDEFIIDANEN</sequence>
<keyword evidence="3" id="KW-1185">Reference proteome</keyword>
<dbReference type="AlphaFoldDB" id="A0A2V3W8D5"/>
<gene>
    <name evidence="2" type="ORF">DFR56_101201</name>
</gene>
<evidence type="ECO:0000256" key="1">
    <source>
        <dbReference type="SAM" id="Phobius"/>
    </source>
</evidence>
<accession>A0A2V3W8D5</accession>
<comment type="caution">
    <text evidence="2">The sequence shown here is derived from an EMBL/GenBank/DDBJ whole genome shotgun (WGS) entry which is preliminary data.</text>
</comment>
<dbReference type="RefSeq" id="WP_110393562.1">
    <property type="nucleotide sequence ID" value="NZ_JADIJL010000014.1"/>
</dbReference>
<reference evidence="2 3" key="1">
    <citation type="submission" date="2018-05" db="EMBL/GenBank/DDBJ databases">
        <title>Genomic Encyclopedia of Type Strains, Phase IV (KMG-IV): sequencing the most valuable type-strain genomes for metagenomic binning, comparative biology and taxonomic classification.</title>
        <authorList>
            <person name="Goeker M."/>
        </authorList>
    </citation>
    <scope>NUCLEOTIDE SEQUENCE [LARGE SCALE GENOMIC DNA]</scope>
    <source>
        <strain evidence="2 3">DSM 28556</strain>
    </source>
</reference>
<dbReference type="OrthoDB" id="2740148at2"/>
<dbReference type="EMBL" id="QJJQ01000001">
    <property type="protein sequence ID" value="PXW90290.1"/>
    <property type="molecule type" value="Genomic_DNA"/>
</dbReference>
<feature type="transmembrane region" description="Helical" evidence="1">
    <location>
        <begin position="48"/>
        <end position="66"/>
    </location>
</feature>